<evidence type="ECO:0000313" key="1">
    <source>
        <dbReference type="EMBL" id="CAH1437734.1"/>
    </source>
</evidence>
<accession>A0AAU9NIR4</accession>
<sequence length="121" mass="13736">MILNKIKGTPSPFSVNLLKPKNSLFLRKTTELHPYKSSEKVGVEKYTSVNWPNQTPLPADEFFRWTSEMSLVECMRNVMTSEDPKQAVDPKLLGNGYEEQMLLLLKIACFCKKGPTVKMPG</sequence>
<proteinExistence type="predicted"/>
<name>A0AAU9NIR4_9ASTR</name>
<comment type="caution">
    <text evidence="1">The sequence shown here is derived from an EMBL/GenBank/DDBJ whole genome shotgun (WGS) entry which is preliminary data.</text>
</comment>
<dbReference type="Proteomes" id="UP001157418">
    <property type="component" value="Unassembled WGS sequence"/>
</dbReference>
<dbReference type="AlphaFoldDB" id="A0AAU9NIR4"/>
<reference evidence="1 2" key="1">
    <citation type="submission" date="2022-01" db="EMBL/GenBank/DDBJ databases">
        <authorList>
            <person name="Xiong W."/>
            <person name="Schranz E."/>
        </authorList>
    </citation>
    <scope>NUCLEOTIDE SEQUENCE [LARGE SCALE GENOMIC DNA]</scope>
</reference>
<protein>
    <submittedName>
        <fullName evidence="1">Uncharacterized protein</fullName>
    </submittedName>
</protein>
<evidence type="ECO:0000313" key="2">
    <source>
        <dbReference type="Proteomes" id="UP001157418"/>
    </source>
</evidence>
<gene>
    <name evidence="1" type="ORF">LVIROSA_LOCUS24035</name>
</gene>
<keyword evidence="2" id="KW-1185">Reference proteome</keyword>
<organism evidence="1 2">
    <name type="scientific">Lactuca virosa</name>
    <dbReference type="NCBI Taxonomy" id="75947"/>
    <lineage>
        <taxon>Eukaryota</taxon>
        <taxon>Viridiplantae</taxon>
        <taxon>Streptophyta</taxon>
        <taxon>Embryophyta</taxon>
        <taxon>Tracheophyta</taxon>
        <taxon>Spermatophyta</taxon>
        <taxon>Magnoliopsida</taxon>
        <taxon>eudicotyledons</taxon>
        <taxon>Gunneridae</taxon>
        <taxon>Pentapetalae</taxon>
        <taxon>asterids</taxon>
        <taxon>campanulids</taxon>
        <taxon>Asterales</taxon>
        <taxon>Asteraceae</taxon>
        <taxon>Cichorioideae</taxon>
        <taxon>Cichorieae</taxon>
        <taxon>Lactucinae</taxon>
        <taxon>Lactuca</taxon>
    </lineage>
</organism>
<dbReference type="EMBL" id="CAKMRJ010004445">
    <property type="protein sequence ID" value="CAH1437734.1"/>
    <property type="molecule type" value="Genomic_DNA"/>
</dbReference>